<evidence type="ECO:0000259" key="1">
    <source>
        <dbReference type="Pfam" id="PF20680"/>
    </source>
</evidence>
<organism evidence="2 3">
    <name type="scientific">Cymbomonas tetramitiformis</name>
    <dbReference type="NCBI Taxonomy" id="36881"/>
    <lineage>
        <taxon>Eukaryota</taxon>
        <taxon>Viridiplantae</taxon>
        <taxon>Chlorophyta</taxon>
        <taxon>Pyramimonadophyceae</taxon>
        <taxon>Pyramimonadales</taxon>
        <taxon>Pyramimonadaceae</taxon>
        <taxon>Cymbomonas</taxon>
    </lineage>
</organism>
<proteinExistence type="predicted"/>
<gene>
    <name evidence="2" type="ORF">CYMTET_10057</name>
</gene>
<dbReference type="Proteomes" id="UP001190700">
    <property type="component" value="Unassembled WGS sequence"/>
</dbReference>
<dbReference type="EMBL" id="LGRX02003468">
    <property type="protein sequence ID" value="KAK3282190.1"/>
    <property type="molecule type" value="Genomic_DNA"/>
</dbReference>
<sequence>MPKGTVDNPYQPHTRGFSSADILDELLLSKPYSMPHTNFRSLPDHLLGVARQLQAWKQPPYIRAAGLCHSMYSTEMYPWALRKFSQRKWLSALIGEYAEQVVYMYCTVSQYRVFREARRLAQLDCAIPMAGGFRVYNCHTGQVRFLSPGFAAELLLILAADLMEQDPFFDTWLVFSLLKLAAPHLKHPPPLYQLLEEKGFYKCSQREVRDIERDAKRVIKRLRGHGNPPDEIIAELQRLVVECPWLVELKLLLCRKLELAPVERLQVLTQCQIDFQKWGTAWSSIIDSEAINAECRAEIDKTKLS</sequence>
<evidence type="ECO:0000313" key="2">
    <source>
        <dbReference type="EMBL" id="KAK3282190.1"/>
    </source>
</evidence>
<protein>
    <recommendedName>
        <fullName evidence="1">DUF6817 domain-containing protein</fullName>
    </recommendedName>
</protein>
<dbReference type="Pfam" id="PF20680">
    <property type="entry name" value="DUF6817"/>
    <property type="match status" value="1"/>
</dbReference>
<comment type="caution">
    <text evidence="2">The sequence shown here is derived from an EMBL/GenBank/DDBJ whole genome shotgun (WGS) entry which is preliminary data.</text>
</comment>
<feature type="domain" description="DUF6817" evidence="1">
    <location>
        <begin position="34"/>
        <end position="108"/>
    </location>
</feature>
<evidence type="ECO:0000313" key="3">
    <source>
        <dbReference type="Proteomes" id="UP001190700"/>
    </source>
</evidence>
<dbReference type="InterPro" id="IPR049202">
    <property type="entry name" value="DUF6817"/>
</dbReference>
<reference evidence="2 3" key="1">
    <citation type="journal article" date="2015" name="Genome Biol. Evol.">
        <title>Comparative Genomics of a Bacterivorous Green Alga Reveals Evolutionary Causalities and Consequences of Phago-Mixotrophic Mode of Nutrition.</title>
        <authorList>
            <person name="Burns J.A."/>
            <person name="Paasch A."/>
            <person name="Narechania A."/>
            <person name="Kim E."/>
        </authorList>
    </citation>
    <scope>NUCLEOTIDE SEQUENCE [LARGE SCALE GENOMIC DNA]</scope>
    <source>
        <strain evidence="2 3">PLY_AMNH</strain>
    </source>
</reference>
<name>A0AAE0GPT5_9CHLO</name>
<dbReference type="AlphaFoldDB" id="A0AAE0GPT5"/>
<keyword evidence="3" id="KW-1185">Reference proteome</keyword>
<accession>A0AAE0GPT5</accession>